<evidence type="ECO:0000313" key="1">
    <source>
        <dbReference type="EMBL" id="TDD00224.1"/>
    </source>
</evidence>
<dbReference type="SUPFAM" id="SSF46785">
    <property type="entry name" value="Winged helix' DNA-binding domain"/>
    <property type="match status" value="1"/>
</dbReference>
<dbReference type="RefSeq" id="WP_132598732.1">
    <property type="nucleotide sequence ID" value="NZ_SMKO01000097.1"/>
</dbReference>
<dbReference type="Gene3D" id="1.10.10.10">
    <property type="entry name" value="Winged helix-like DNA-binding domain superfamily/Winged helix DNA-binding domain"/>
    <property type="match status" value="1"/>
</dbReference>
<reference evidence="1 2" key="1">
    <citation type="submission" date="2019-03" db="EMBL/GenBank/DDBJ databases">
        <title>Draft genome sequences of novel Actinobacteria.</title>
        <authorList>
            <person name="Sahin N."/>
            <person name="Ay H."/>
            <person name="Saygin H."/>
        </authorList>
    </citation>
    <scope>NUCLEOTIDE SEQUENCE [LARGE SCALE GENOMIC DNA]</scope>
    <source>
        <strain evidence="1 2">KC310</strain>
    </source>
</reference>
<proteinExistence type="predicted"/>
<dbReference type="Proteomes" id="UP000295258">
    <property type="component" value="Unassembled WGS sequence"/>
</dbReference>
<protein>
    <submittedName>
        <fullName evidence="1">MarR family transcriptional regulator</fullName>
    </submittedName>
</protein>
<organism evidence="1 2">
    <name type="scientific">Nonomuraea deserti</name>
    <dbReference type="NCBI Taxonomy" id="1848322"/>
    <lineage>
        <taxon>Bacteria</taxon>
        <taxon>Bacillati</taxon>
        <taxon>Actinomycetota</taxon>
        <taxon>Actinomycetes</taxon>
        <taxon>Streptosporangiales</taxon>
        <taxon>Streptosporangiaceae</taxon>
        <taxon>Nonomuraea</taxon>
    </lineage>
</organism>
<comment type="caution">
    <text evidence="1">The sequence shown here is derived from an EMBL/GenBank/DDBJ whole genome shotgun (WGS) entry which is preliminary data.</text>
</comment>
<dbReference type="InterPro" id="IPR036390">
    <property type="entry name" value="WH_DNA-bd_sf"/>
</dbReference>
<evidence type="ECO:0000313" key="2">
    <source>
        <dbReference type="Proteomes" id="UP000295258"/>
    </source>
</evidence>
<dbReference type="AlphaFoldDB" id="A0A4R4VDY9"/>
<sequence>MEERRPIGYWLRLLDQLIEEHINRVLAVQNLHRRHWQTMNLLRPAPAGDRTGRRGPAAKQDIEQRLRPFWAGSPVSVDEVLDDLVRRAWITGREPYALTPAGEAAHAALARIVERAGRQIDDGVTAKEYDGAVEVLRRMVANAEKLRRPAREGTARRL</sequence>
<accession>A0A4R4VDY9</accession>
<name>A0A4R4VDY9_9ACTN</name>
<dbReference type="InterPro" id="IPR036388">
    <property type="entry name" value="WH-like_DNA-bd_sf"/>
</dbReference>
<gene>
    <name evidence="1" type="ORF">E1292_29375</name>
</gene>
<keyword evidence="2" id="KW-1185">Reference proteome</keyword>
<dbReference type="EMBL" id="SMKO01000097">
    <property type="protein sequence ID" value="TDD00224.1"/>
    <property type="molecule type" value="Genomic_DNA"/>
</dbReference>